<feature type="domain" description="ACT" evidence="5">
    <location>
        <begin position="15"/>
        <end position="92"/>
    </location>
</feature>
<dbReference type="PRINTS" id="PR01575">
    <property type="entry name" value="FFH4HYDRLASE"/>
</dbReference>
<comment type="catalytic activity">
    <reaction evidence="3">
        <text>(6R)-10-formyltetrahydrofolate + H2O = (6S)-5,6,7,8-tetrahydrofolate + formate + H(+)</text>
        <dbReference type="Rhea" id="RHEA:19833"/>
        <dbReference type="ChEBI" id="CHEBI:15377"/>
        <dbReference type="ChEBI" id="CHEBI:15378"/>
        <dbReference type="ChEBI" id="CHEBI:15740"/>
        <dbReference type="ChEBI" id="CHEBI:57453"/>
        <dbReference type="ChEBI" id="CHEBI:195366"/>
        <dbReference type="EC" id="3.5.1.10"/>
    </reaction>
</comment>
<dbReference type="InterPro" id="IPR004810">
    <property type="entry name" value="PurU"/>
</dbReference>
<dbReference type="AlphaFoldDB" id="A0A179IP18"/>
<dbReference type="PROSITE" id="PS51671">
    <property type="entry name" value="ACT"/>
    <property type="match status" value="1"/>
</dbReference>
<gene>
    <name evidence="3" type="primary">purU</name>
    <name evidence="7" type="ORF">HSCHL_1312</name>
    <name evidence="6" type="ORF">SA87_01690</name>
</gene>
<keyword evidence="2 3" id="KW-0378">Hydrolase</keyword>
<dbReference type="CDD" id="cd08648">
    <property type="entry name" value="FMT_core_Formyl-FH4-Hydrolase_C"/>
    <property type="match status" value="1"/>
</dbReference>
<dbReference type="InterPro" id="IPR036477">
    <property type="entry name" value="Formyl_transf_N_sf"/>
</dbReference>
<keyword evidence="8" id="KW-1185">Reference proteome</keyword>
<reference evidence="6 8" key="1">
    <citation type="submission" date="2015-09" db="EMBL/GenBank/DDBJ databases">
        <title>Draft genome sequence of Hydrogenibacillus schlegelii DSM 2000.</title>
        <authorList>
            <person name="Hemp J."/>
        </authorList>
    </citation>
    <scope>NUCLEOTIDE SEQUENCE [LARGE SCALE GENOMIC DNA]</scope>
    <source>
        <strain evidence="6 8">MA 48</strain>
    </source>
</reference>
<evidence type="ECO:0000259" key="5">
    <source>
        <dbReference type="PROSITE" id="PS51671"/>
    </source>
</evidence>
<dbReference type="Pfam" id="PF00551">
    <property type="entry name" value="Formyl_trans_N"/>
    <property type="match status" value="1"/>
</dbReference>
<organism evidence="6 8">
    <name type="scientific">Hydrogenibacillus schlegelii</name>
    <name type="common">Bacillus schlegelii</name>
    <dbReference type="NCBI Taxonomy" id="1484"/>
    <lineage>
        <taxon>Bacteria</taxon>
        <taxon>Bacillati</taxon>
        <taxon>Bacillota</taxon>
        <taxon>Bacilli</taxon>
        <taxon>Bacillales</taxon>
        <taxon>Bacillales Family X. Incertae Sedis</taxon>
        <taxon>Hydrogenibacillus</taxon>
    </lineage>
</organism>
<dbReference type="EMBL" id="JXBB01000060">
    <property type="protein sequence ID" value="OAR03460.1"/>
    <property type="molecule type" value="Genomic_DNA"/>
</dbReference>
<dbReference type="OrthoDB" id="9806170at2"/>
<dbReference type="HAMAP" id="MF_01927">
    <property type="entry name" value="PurU"/>
    <property type="match status" value="1"/>
</dbReference>
<sequence length="294" mass="33682">MSQKLRPEILQNRARILLSCPDRPGIVAETASFLYRQGANIVALDQYTTDPAGGLLFMRVEFDLPDLPAQKKALEAGFAEVARRLDMQWEIRYAADRKRIAVFVSTADHALLELLYQWKTGELAGDIVLVISNHETLRPAVEPFGLPYFYIPVTPETKPEAEARQIALLTEYRVDLLVLARYMQILSPEFVRRYPNRIINIHHSFLPAFVGARPYERAYARGVKLIGATAHYVTEELDEGPIIEQDVERVTHRADVATLKKIGRNIERIVLARAVQWHLEDRILTYQNKTIVFY</sequence>
<evidence type="ECO:0000313" key="8">
    <source>
        <dbReference type="Proteomes" id="UP000243024"/>
    </source>
</evidence>
<dbReference type="CDD" id="cd04875">
    <property type="entry name" value="ACT_F4HF-DF"/>
    <property type="match status" value="1"/>
</dbReference>
<dbReference type="Proteomes" id="UP000243024">
    <property type="component" value="Unassembled WGS sequence"/>
</dbReference>
<evidence type="ECO:0000256" key="4">
    <source>
        <dbReference type="NCBIfam" id="TIGR00655"/>
    </source>
</evidence>
<keyword evidence="1 3" id="KW-0554">One-carbon metabolism</keyword>
<reference evidence="7 9" key="2">
    <citation type="submission" date="2017-08" db="EMBL/GenBank/DDBJ databases">
        <title>Burning lignite coal seam in the remote Altai Mountains harbors a hydrogen-driven thermophilic microbial community.</title>
        <authorList>
            <person name="Kadnikov V.V."/>
            <person name="Mardanov A.V."/>
            <person name="Ivasenko D."/>
            <person name="Beletsky A.V."/>
            <person name="Karnachuk O.V."/>
            <person name="Ravin N.V."/>
        </authorList>
    </citation>
    <scope>NUCLEOTIDE SEQUENCE [LARGE SCALE GENOMIC DNA]</scope>
    <source>
        <strain evidence="7">AL33</strain>
    </source>
</reference>
<dbReference type="InterPro" id="IPR045865">
    <property type="entry name" value="ACT-like_dom_sf"/>
</dbReference>
<dbReference type="InterPro" id="IPR044074">
    <property type="entry name" value="PurU_ACT"/>
</dbReference>
<dbReference type="NCBIfam" id="NF004684">
    <property type="entry name" value="PRK06027.1"/>
    <property type="match status" value="1"/>
</dbReference>
<dbReference type="PANTHER" id="PTHR42706:SF1">
    <property type="entry name" value="FORMYLTETRAHYDROFOLATE DEFORMYLASE 2, MITOCHONDRIAL"/>
    <property type="match status" value="1"/>
</dbReference>
<evidence type="ECO:0000313" key="9">
    <source>
        <dbReference type="Proteomes" id="UP000244180"/>
    </source>
</evidence>
<dbReference type="PANTHER" id="PTHR42706">
    <property type="entry name" value="FORMYLTETRAHYDROFOLATE DEFORMYLASE"/>
    <property type="match status" value="1"/>
</dbReference>
<dbReference type="NCBIfam" id="TIGR00655">
    <property type="entry name" value="PurU"/>
    <property type="match status" value="1"/>
</dbReference>
<evidence type="ECO:0000256" key="3">
    <source>
        <dbReference type="HAMAP-Rule" id="MF_01927"/>
    </source>
</evidence>
<keyword evidence="3" id="KW-0658">Purine biosynthesis</keyword>
<dbReference type="InterPro" id="IPR002376">
    <property type="entry name" value="Formyl_transf_N"/>
</dbReference>
<dbReference type="GO" id="GO:0006189">
    <property type="term" value="P:'de novo' IMP biosynthetic process"/>
    <property type="evidence" value="ECO:0007669"/>
    <property type="project" value="UniProtKB-UniRule"/>
</dbReference>
<dbReference type="STRING" id="1484.SA87_01690"/>
<protein>
    <recommendedName>
        <fullName evidence="3 4">Formyltetrahydrofolate deformylase</fullName>
        <ecNumber evidence="3 4">3.5.1.10</ecNumber>
    </recommendedName>
    <alternativeName>
        <fullName evidence="3">Formyl-FH(4) hydrolase</fullName>
    </alternativeName>
</protein>
<evidence type="ECO:0000313" key="6">
    <source>
        <dbReference type="EMBL" id="OAR03460.1"/>
    </source>
</evidence>
<dbReference type="InterPro" id="IPR041729">
    <property type="entry name" value="Formyl-FH4-Hydrolase_C"/>
</dbReference>
<dbReference type="RefSeq" id="WP_066203262.1">
    <property type="nucleotide sequence ID" value="NZ_CBCSAS010000017.1"/>
</dbReference>
<comment type="function">
    <text evidence="3">Catalyzes the hydrolysis of 10-formyltetrahydrofolate (formyl-FH4) to formate and tetrahydrofolate (FH4).</text>
</comment>
<dbReference type="SUPFAM" id="SSF55021">
    <property type="entry name" value="ACT-like"/>
    <property type="match status" value="1"/>
</dbReference>
<comment type="caution">
    <text evidence="6">The sequence shown here is derived from an EMBL/GenBank/DDBJ whole genome shotgun (WGS) entry which is preliminary data.</text>
</comment>
<comment type="similarity">
    <text evidence="3">Belongs to the PurU family.</text>
</comment>
<comment type="pathway">
    <text evidence="3">Purine metabolism; IMP biosynthesis via de novo pathway; formate from 10-formyl-5,6,7,8-tetrahydrofolate: step 1/1.</text>
</comment>
<proteinExistence type="inferred from homology"/>
<evidence type="ECO:0000256" key="2">
    <source>
        <dbReference type="ARBA" id="ARBA00022801"/>
    </source>
</evidence>
<dbReference type="EMBL" id="PEBV01000043">
    <property type="protein sequence ID" value="PTQ51555.1"/>
    <property type="molecule type" value="Genomic_DNA"/>
</dbReference>
<dbReference type="Proteomes" id="UP000244180">
    <property type="component" value="Unassembled WGS sequence"/>
</dbReference>
<name>A0A179IP18_HYDSH</name>
<evidence type="ECO:0000313" key="7">
    <source>
        <dbReference type="EMBL" id="PTQ51555.1"/>
    </source>
</evidence>
<dbReference type="UniPathway" id="UPA00074">
    <property type="reaction ID" value="UER00170"/>
</dbReference>
<dbReference type="InterPro" id="IPR002912">
    <property type="entry name" value="ACT_dom"/>
</dbReference>
<feature type="active site" evidence="3">
    <location>
        <position position="238"/>
    </location>
</feature>
<dbReference type="GO" id="GO:0008864">
    <property type="term" value="F:formyltetrahydrofolate deformylase activity"/>
    <property type="evidence" value="ECO:0007669"/>
    <property type="project" value="UniProtKB-UniRule"/>
</dbReference>
<dbReference type="EC" id="3.5.1.10" evidence="3 4"/>
<evidence type="ECO:0000256" key="1">
    <source>
        <dbReference type="ARBA" id="ARBA00022563"/>
    </source>
</evidence>
<dbReference type="GO" id="GO:0006730">
    <property type="term" value="P:one-carbon metabolic process"/>
    <property type="evidence" value="ECO:0007669"/>
    <property type="project" value="UniProtKB-KW"/>
</dbReference>
<dbReference type="Gene3D" id="3.40.50.170">
    <property type="entry name" value="Formyl transferase, N-terminal domain"/>
    <property type="match status" value="1"/>
</dbReference>
<dbReference type="Gene3D" id="3.30.70.260">
    <property type="match status" value="1"/>
</dbReference>
<dbReference type="PIRSF" id="PIRSF036480">
    <property type="entry name" value="FormyFH4_hydr"/>
    <property type="match status" value="1"/>
</dbReference>
<dbReference type="SUPFAM" id="SSF53328">
    <property type="entry name" value="Formyltransferase"/>
    <property type="match status" value="1"/>
</dbReference>
<accession>A0A179IP18</accession>
<dbReference type="Pfam" id="PF01842">
    <property type="entry name" value="ACT"/>
    <property type="match status" value="1"/>
</dbReference>